<protein>
    <submittedName>
        <fullName evidence="2">Uncharacterized protein</fullName>
    </submittedName>
</protein>
<proteinExistence type="predicted"/>
<evidence type="ECO:0000313" key="3">
    <source>
        <dbReference type="Proteomes" id="UP000574067"/>
    </source>
</evidence>
<dbReference type="Proteomes" id="UP000574067">
    <property type="component" value="Unassembled WGS sequence"/>
</dbReference>
<dbReference type="AlphaFoldDB" id="A0A848FFY3"/>
<comment type="caution">
    <text evidence="2">The sequence shown here is derived from an EMBL/GenBank/DDBJ whole genome shotgun (WGS) entry which is preliminary data.</text>
</comment>
<reference evidence="2 3" key="1">
    <citation type="submission" date="2020-04" db="EMBL/GenBank/DDBJ databases">
        <title>Azohydromonas sp. isolated from soil.</title>
        <authorList>
            <person name="Dahal R.H."/>
        </authorList>
    </citation>
    <scope>NUCLEOTIDE SEQUENCE [LARGE SCALE GENOMIC DNA]</scope>
    <source>
        <strain evidence="2 3">G-1-1-14</strain>
    </source>
</reference>
<keyword evidence="3" id="KW-1185">Reference proteome</keyword>
<evidence type="ECO:0000256" key="1">
    <source>
        <dbReference type="SAM" id="MobiDB-lite"/>
    </source>
</evidence>
<sequence>MYYIEKYRGTDSPETDNNRHSWEAALGLKSGRSYFDAQDDDEAREKFDAELKRTRCGFFRLSCFAGFGYGIHARQVTTKDFSNPHAAPGAAGAGHQAGRRKET</sequence>
<organism evidence="2 3">
    <name type="scientific">Azohydromonas caseinilytica</name>
    <dbReference type="NCBI Taxonomy" id="2728836"/>
    <lineage>
        <taxon>Bacteria</taxon>
        <taxon>Pseudomonadati</taxon>
        <taxon>Pseudomonadota</taxon>
        <taxon>Betaproteobacteria</taxon>
        <taxon>Burkholderiales</taxon>
        <taxon>Sphaerotilaceae</taxon>
        <taxon>Azohydromonas</taxon>
    </lineage>
</organism>
<dbReference type="EMBL" id="JABBFW010000014">
    <property type="protein sequence ID" value="NML17050.1"/>
    <property type="molecule type" value="Genomic_DNA"/>
</dbReference>
<feature type="region of interest" description="Disordered" evidence="1">
    <location>
        <begin position="80"/>
        <end position="103"/>
    </location>
</feature>
<name>A0A848FFY3_9BURK</name>
<gene>
    <name evidence="2" type="ORF">HHL10_18880</name>
</gene>
<accession>A0A848FFY3</accession>
<feature type="compositionally biased region" description="Low complexity" evidence="1">
    <location>
        <begin position="84"/>
        <end position="96"/>
    </location>
</feature>
<evidence type="ECO:0000313" key="2">
    <source>
        <dbReference type="EMBL" id="NML17050.1"/>
    </source>
</evidence>
<dbReference type="RefSeq" id="WP_169161946.1">
    <property type="nucleotide sequence ID" value="NZ_JABBFW010000014.1"/>
</dbReference>